<gene>
    <name evidence="1" type="ORF">NX720_04930</name>
</gene>
<reference evidence="1" key="1">
    <citation type="submission" date="2022-10" db="EMBL/GenBank/DDBJ databases">
        <title>Completed Genome Sequence of two octocoral isolated bacterium, Endozoicomonas euniceicola EF212T and Endozoicomonas gorgoniicola PS125T.</title>
        <authorList>
            <person name="Chiou Y.-J."/>
            <person name="Chen Y.-H."/>
        </authorList>
    </citation>
    <scope>NUCLEOTIDE SEQUENCE</scope>
    <source>
        <strain evidence="1">EF212</strain>
    </source>
</reference>
<sequence>MFLKWLIELIALILGISIQTESTCNVEPGIYISNPDGLKLVDTDLLFNYQMYSKYQRLDLKGRLILTVDAEKQMSLAGFLQKETVSFYYVPILGRFVAPPEIGRVEFSQLQSVCKGNLVVLSWLGNESSDQYSYSGLLKGYFENKTNSIFSTLPSLSNFSIRFGWGDEKKQLLLKKLDIPYEADLTEADECLIPGGVYEGMQFSDLIEVEIDNNKINLTLQSQGVIYNGSPIAPDPVLYNCQGYRLIVIYINSEGRDTVFAGEWNENENSIGSIQHIETLVEGNSLNVNFTPVQ</sequence>
<evidence type="ECO:0000313" key="1">
    <source>
        <dbReference type="EMBL" id="UYM17270.1"/>
    </source>
</evidence>
<protein>
    <submittedName>
        <fullName evidence="1">Uncharacterized protein</fullName>
    </submittedName>
</protein>
<dbReference type="Proteomes" id="UP001163255">
    <property type="component" value="Chromosome"/>
</dbReference>
<evidence type="ECO:0000313" key="2">
    <source>
        <dbReference type="Proteomes" id="UP001163255"/>
    </source>
</evidence>
<name>A0ABY6GWW9_9GAMM</name>
<proteinExistence type="predicted"/>
<dbReference type="EMBL" id="CP103300">
    <property type="protein sequence ID" value="UYM17270.1"/>
    <property type="molecule type" value="Genomic_DNA"/>
</dbReference>
<organism evidence="1 2">
    <name type="scientific">Endozoicomonas euniceicola</name>
    <dbReference type="NCBI Taxonomy" id="1234143"/>
    <lineage>
        <taxon>Bacteria</taxon>
        <taxon>Pseudomonadati</taxon>
        <taxon>Pseudomonadota</taxon>
        <taxon>Gammaproteobacteria</taxon>
        <taxon>Oceanospirillales</taxon>
        <taxon>Endozoicomonadaceae</taxon>
        <taxon>Endozoicomonas</taxon>
    </lineage>
</organism>
<accession>A0ABY6GWW9</accession>
<keyword evidence="2" id="KW-1185">Reference proteome</keyword>
<dbReference type="RefSeq" id="WP_262599785.1">
    <property type="nucleotide sequence ID" value="NZ_CP103300.1"/>
</dbReference>